<dbReference type="GO" id="GO:0007165">
    <property type="term" value="P:signal transduction"/>
    <property type="evidence" value="ECO:0007669"/>
    <property type="project" value="TreeGrafter"/>
</dbReference>
<dbReference type="PANTHER" id="PTHR20854">
    <property type="entry name" value="INOSITOL MONOPHOSPHATASE"/>
    <property type="match status" value="1"/>
</dbReference>
<dbReference type="RefSeq" id="XP_022665284.1">
    <property type="nucleotide sequence ID" value="XM_022809549.1"/>
</dbReference>
<dbReference type="PANTHER" id="PTHR20854:SF4">
    <property type="entry name" value="INOSITOL-1-MONOPHOSPHATASE-RELATED"/>
    <property type="match status" value="1"/>
</dbReference>
<dbReference type="Proteomes" id="UP000594260">
    <property type="component" value="Unplaced"/>
</dbReference>
<dbReference type="EC" id="3.1.3.25" evidence="9"/>
<evidence type="ECO:0000256" key="2">
    <source>
        <dbReference type="ARBA" id="ARBA00001946"/>
    </source>
</evidence>
<keyword evidence="11" id="KW-1185">Reference proteome</keyword>
<dbReference type="GO" id="GO:0046854">
    <property type="term" value="P:phosphatidylinositol phosphate biosynthetic process"/>
    <property type="evidence" value="ECO:0007669"/>
    <property type="project" value="InterPro"/>
</dbReference>
<feature type="binding site" evidence="8">
    <location>
        <position position="98"/>
    </location>
    <ligand>
        <name>Mg(2+)</name>
        <dbReference type="ChEBI" id="CHEBI:18420"/>
        <label>1</label>
        <note>catalytic</note>
    </ligand>
</feature>
<organism evidence="10 11">
    <name type="scientific">Varroa destructor</name>
    <name type="common">Honeybee mite</name>
    <dbReference type="NCBI Taxonomy" id="109461"/>
    <lineage>
        <taxon>Eukaryota</taxon>
        <taxon>Metazoa</taxon>
        <taxon>Ecdysozoa</taxon>
        <taxon>Arthropoda</taxon>
        <taxon>Chelicerata</taxon>
        <taxon>Arachnida</taxon>
        <taxon>Acari</taxon>
        <taxon>Parasitiformes</taxon>
        <taxon>Mesostigmata</taxon>
        <taxon>Gamasina</taxon>
        <taxon>Dermanyssoidea</taxon>
        <taxon>Varroidae</taxon>
        <taxon>Varroa</taxon>
    </lineage>
</organism>
<feature type="binding site" evidence="8">
    <location>
        <position position="95"/>
    </location>
    <ligand>
        <name>Mg(2+)</name>
        <dbReference type="ChEBI" id="CHEBI:18420"/>
        <label>1</label>
        <note>catalytic</note>
    </ligand>
</feature>
<name>A0A7M7KDP4_VARDE</name>
<comment type="catalytic activity">
    <reaction evidence="1 9">
        <text>a myo-inositol phosphate + H2O = myo-inositol + phosphate</text>
        <dbReference type="Rhea" id="RHEA:24056"/>
        <dbReference type="ChEBI" id="CHEBI:15377"/>
        <dbReference type="ChEBI" id="CHEBI:17268"/>
        <dbReference type="ChEBI" id="CHEBI:43474"/>
        <dbReference type="ChEBI" id="CHEBI:84139"/>
        <dbReference type="EC" id="3.1.3.25"/>
    </reaction>
</comment>
<dbReference type="SUPFAM" id="SSF56655">
    <property type="entry name" value="Carbohydrate phosphatase"/>
    <property type="match status" value="1"/>
</dbReference>
<dbReference type="GO" id="GO:0008934">
    <property type="term" value="F:inositol monophosphate 1-phosphatase activity"/>
    <property type="evidence" value="ECO:0007669"/>
    <property type="project" value="InterPro"/>
</dbReference>
<proteinExistence type="inferred from homology"/>
<dbReference type="PRINTS" id="PR00378">
    <property type="entry name" value="LIIMPHPHTASE"/>
</dbReference>
<dbReference type="Gene3D" id="3.30.540.10">
    <property type="entry name" value="Fructose-1,6-Bisphosphatase, subunit A, domain 1"/>
    <property type="match status" value="1"/>
</dbReference>
<dbReference type="GeneID" id="111252105"/>
<dbReference type="KEGG" id="vde:111252105"/>
<dbReference type="GO" id="GO:0006021">
    <property type="term" value="P:inositol biosynthetic process"/>
    <property type="evidence" value="ECO:0007669"/>
    <property type="project" value="UniProtKB-UniPathway"/>
</dbReference>
<dbReference type="EnsemblMetazoa" id="XM_022809549">
    <property type="protein sequence ID" value="XP_022665284"/>
    <property type="gene ID" value="LOC111252105"/>
</dbReference>
<dbReference type="PROSITE" id="PS00629">
    <property type="entry name" value="IMP_1"/>
    <property type="match status" value="1"/>
</dbReference>
<evidence type="ECO:0000256" key="5">
    <source>
        <dbReference type="ARBA" id="ARBA00022723"/>
    </source>
</evidence>
<evidence type="ECO:0000256" key="9">
    <source>
        <dbReference type="RuleBase" id="RU364068"/>
    </source>
</evidence>
<dbReference type="PROSITE" id="PS00630">
    <property type="entry name" value="IMP_2"/>
    <property type="match status" value="1"/>
</dbReference>
<dbReference type="CDD" id="cd01639">
    <property type="entry name" value="IMPase"/>
    <property type="match status" value="1"/>
</dbReference>
<protein>
    <recommendedName>
        <fullName evidence="9">Inositol-1-monophosphatase</fullName>
        <ecNumber evidence="9">3.1.3.25</ecNumber>
    </recommendedName>
</protein>
<dbReference type="InParanoid" id="A0A7M7KDP4"/>
<dbReference type="InterPro" id="IPR020550">
    <property type="entry name" value="Inositol_monophosphatase_CS"/>
</dbReference>
<evidence type="ECO:0000313" key="11">
    <source>
        <dbReference type="Proteomes" id="UP000594260"/>
    </source>
</evidence>
<dbReference type="InterPro" id="IPR033942">
    <property type="entry name" value="IMPase"/>
</dbReference>
<reference evidence="10" key="1">
    <citation type="submission" date="2021-01" db="UniProtKB">
        <authorList>
            <consortium name="EnsemblMetazoa"/>
        </authorList>
    </citation>
    <scope>IDENTIFICATION</scope>
</reference>
<dbReference type="FunFam" id="3.30.540.10:FF:000004">
    <property type="entry name" value="Inositol-1-monophosphatase"/>
    <property type="match status" value="1"/>
</dbReference>
<comment type="pathway">
    <text evidence="3 9">Polyol metabolism; myo-inositol biosynthesis; myo-inositol from D-glucose 6-phosphate: step 2/2.</text>
</comment>
<feature type="binding site" evidence="8">
    <location>
        <position position="75"/>
    </location>
    <ligand>
        <name>Mg(2+)</name>
        <dbReference type="ChEBI" id="CHEBI:18420"/>
        <label>1</label>
        <note>catalytic</note>
    </ligand>
</feature>
<comment type="similarity">
    <text evidence="4 9">Belongs to the inositol monophosphatase superfamily.</text>
</comment>
<evidence type="ECO:0000256" key="1">
    <source>
        <dbReference type="ARBA" id="ARBA00001033"/>
    </source>
</evidence>
<dbReference type="InterPro" id="IPR020583">
    <property type="entry name" value="Inositol_monoP_metal-BS"/>
</dbReference>
<dbReference type="OrthoDB" id="10254945at2759"/>
<accession>A0A7M7KDP4</accession>
<dbReference type="Gene3D" id="3.40.190.80">
    <property type="match status" value="1"/>
</dbReference>
<sequence length="278" mass="30393">MPVTVSDVELDEFFHTALALVKEAGQTVRTAVQKEKKVETKAGFADLVTDTDKGVEKLIIGNISAKFPDHKFIGEESTVEGCKHDLTDAPTWIIDPVDGTTNFVHTFPMVAVSVGLAVNKDIVLGIIYNPILDLLYTARKGKGAFVNDSKLKVSNCKKLDKAIVMCEAGSGRAEERVHMVFENMKNILSRAHGIRSLGSACMNMVMVAGGNADAYQEFGLHCWDMAAAKLIVEEAGGVVMDMNGDPIDIMNRRVLCASTPELAQQIIKLVQYIDYERD</sequence>
<feature type="binding site" evidence="8">
    <location>
        <position position="224"/>
    </location>
    <ligand>
        <name>Mg(2+)</name>
        <dbReference type="ChEBI" id="CHEBI:18420"/>
        <label>1</label>
        <note>catalytic</note>
    </ligand>
</feature>
<evidence type="ECO:0000256" key="6">
    <source>
        <dbReference type="ARBA" id="ARBA00022801"/>
    </source>
</evidence>
<evidence type="ECO:0000256" key="3">
    <source>
        <dbReference type="ARBA" id="ARBA00005152"/>
    </source>
</evidence>
<dbReference type="GO" id="GO:0046872">
    <property type="term" value="F:metal ion binding"/>
    <property type="evidence" value="ECO:0007669"/>
    <property type="project" value="UniProtKB-KW"/>
</dbReference>
<dbReference type="PRINTS" id="PR00377">
    <property type="entry name" value="IMPHPHTASES"/>
</dbReference>
<keyword evidence="6 9" id="KW-0378">Hydrolase</keyword>
<dbReference type="FunCoup" id="A0A7M7KDP4">
    <property type="interactions" value="652"/>
</dbReference>
<dbReference type="FunFam" id="3.40.190.80:FF:000002">
    <property type="entry name" value="Inositol-1-monophosphatase"/>
    <property type="match status" value="1"/>
</dbReference>
<evidence type="ECO:0000256" key="4">
    <source>
        <dbReference type="ARBA" id="ARBA00009759"/>
    </source>
</evidence>
<dbReference type="OMA" id="ERGLHPW"/>
<dbReference type="Pfam" id="PF00459">
    <property type="entry name" value="Inositol_P"/>
    <property type="match status" value="1"/>
</dbReference>
<dbReference type="UniPathway" id="UPA00823">
    <property type="reaction ID" value="UER00788"/>
</dbReference>
<keyword evidence="5 8" id="KW-0479">Metal-binding</keyword>
<dbReference type="InterPro" id="IPR020552">
    <property type="entry name" value="Inositol_monoPase_Li-sen"/>
</dbReference>
<evidence type="ECO:0000256" key="8">
    <source>
        <dbReference type="PIRSR" id="PIRSR600760-2"/>
    </source>
</evidence>
<dbReference type="AlphaFoldDB" id="A0A7M7KDP4"/>
<dbReference type="InterPro" id="IPR000760">
    <property type="entry name" value="Inositol_monophosphatase-like"/>
</dbReference>
<evidence type="ECO:0000313" key="10">
    <source>
        <dbReference type="EnsemblMetazoa" id="XP_022665284"/>
    </source>
</evidence>
<keyword evidence="7 8" id="KW-0460">Magnesium</keyword>
<evidence type="ECO:0000256" key="7">
    <source>
        <dbReference type="ARBA" id="ARBA00022842"/>
    </source>
</evidence>
<comment type="cofactor">
    <cofactor evidence="2 8 9">
        <name>Mg(2+)</name>
        <dbReference type="ChEBI" id="CHEBI:18420"/>
    </cofactor>
</comment>